<evidence type="ECO:0000313" key="2">
    <source>
        <dbReference type="EMBL" id="GCE06789.1"/>
    </source>
</evidence>
<dbReference type="Proteomes" id="UP000287224">
    <property type="component" value="Unassembled WGS sequence"/>
</dbReference>
<keyword evidence="1" id="KW-1133">Transmembrane helix</keyword>
<name>A0A401ZIX6_9CHLR</name>
<accession>A0A401ZIX6</accession>
<comment type="caution">
    <text evidence="2">The sequence shown here is derived from an EMBL/GenBank/DDBJ whole genome shotgun (WGS) entry which is preliminary data.</text>
</comment>
<dbReference type="EMBL" id="BIFQ01000001">
    <property type="protein sequence ID" value="GCE06789.1"/>
    <property type="molecule type" value="Genomic_DNA"/>
</dbReference>
<evidence type="ECO:0000313" key="3">
    <source>
        <dbReference type="Proteomes" id="UP000287224"/>
    </source>
</evidence>
<evidence type="ECO:0000256" key="1">
    <source>
        <dbReference type="SAM" id="Phobius"/>
    </source>
</evidence>
<gene>
    <name evidence="2" type="ORF">KDAU_41180</name>
</gene>
<proteinExistence type="predicted"/>
<keyword evidence="1" id="KW-0812">Transmembrane</keyword>
<feature type="transmembrane region" description="Helical" evidence="1">
    <location>
        <begin position="30"/>
        <end position="52"/>
    </location>
</feature>
<evidence type="ECO:0008006" key="4">
    <source>
        <dbReference type="Google" id="ProtNLM"/>
    </source>
</evidence>
<organism evidence="2 3">
    <name type="scientific">Dictyobacter aurantiacus</name>
    <dbReference type="NCBI Taxonomy" id="1936993"/>
    <lineage>
        <taxon>Bacteria</taxon>
        <taxon>Bacillati</taxon>
        <taxon>Chloroflexota</taxon>
        <taxon>Ktedonobacteria</taxon>
        <taxon>Ktedonobacterales</taxon>
        <taxon>Dictyobacteraceae</taxon>
        <taxon>Dictyobacter</taxon>
    </lineage>
</organism>
<protein>
    <recommendedName>
        <fullName evidence="4">ABC-2 type transporter domain-containing protein</fullName>
    </recommendedName>
</protein>
<dbReference type="AlphaFoldDB" id="A0A401ZIX6"/>
<keyword evidence="3" id="KW-1185">Reference proteome</keyword>
<reference evidence="3" key="1">
    <citation type="submission" date="2018-12" db="EMBL/GenBank/DDBJ databases">
        <title>Tengunoibacter tsumagoiensis gen. nov., sp. nov., Dictyobacter kobayashii sp. nov., D. alpinus sp. nov., and D. joshuensis sp. nov. and description of Dictyobacteraceae fam. nov. within the order Ktedonobacterales isolated from Tengu-no-mugimeshi.</title>
        <authorList>
            <person name="Wang C.M."/>
            <person name="Zheng Y."/>
            <person name="Sakai Y."/>
            <person name="Toyoda A."/>
            <person name="Minakuchi Y."/>
            <person name="Abe K."/>
            <person name="Yokota A."/>
            <person name="Yabe S."/>
        </authorList>
    </citation>
    <scope>NUCLEOTIDE SEQUENCE [LARGE SCALE GENOMIC DNA]</scope>
    <source>
        <strain evidence="3">S-27</strain>
    </source>
</reference>
<sequence length="54" mass="6284">MPSAYWRTSYKGYVMLGRSMRHIFRSMDTIITVTIMPIAFMLLFVYVFGGAIQN</sequence>
<keyword evidence="1" id="KW-0472">Membrane</keyword>